<accession>A0A6M0H4U2</accession>
<dbReference type="AlphaFoldDB" id="A0A6M0H4U2"/>
<proteinExistence type="predicted"/>
<keyword evidence="2" id="KW-1133">Transmembrane helix</keyword>
<keyword evidence="2" id="KW-0472">Membrane</keyword>
<reference evidence="3 4" key="1">
    <citation type="submission" date="2020-02" db="EMBL/GenBank/DDBJ databases">
        <title>Genome assembly of a novel Clostridium senegalense strain.</title>
        <authorList>
            <person name="Gupta T.B."/>
            <person name="Jauregui R."/>
            <person name="Maclean P."/>
            <person name="Nawarathana A."/>
            <person name="Brightwell G."/>
        </authorList>
    </citation>
    <scope>NUCLEOTIDE SEQUENCE [LARGE SCALE GENOMIC DNA]</scope>
    <source>
        <strain evidence="3 4">AGRFS4</strain>
    </source>
</reference>
<evidence type="ECO:0000256" key="1">
    <source>
        <dbReference type="SAM" id="Coils"/>
    </source>
</evidence>
<keyword evidence="4" id="KW-1185">Reference proteome</keyword>
<evidence type="ECO:0000313" key="3">
    <source>
        <dbReference type="EMBL" id="NEU05756.1"/>
    </source>
</evidence>
<gene>
    <name evidence="3" type="ORF">G3M99_13035</name>
</gene>
<sequence length="327" mass="37413">MNIIISDKKNKLLIYLLIIVGSISLFCLSFNIFKEKSLPTSSSSHSISAILEDVQAINNKCNSFCKNGDLNCELALKNISNIKTNLSKLKNNLSSSDEKQKSLITALDNNILIYDQMYSMLKNSKASDIEVSSKNLRTYHNTANNIYSNLGNNNVLKDTFYAIESTINYCFENNVKNKEKDIKNDQAALFVSSLDTIISSFEKSMEDLNSLTKDARNNKITYELAISKVDDKIKSLESFNSELRKLSIPNKGTISYEKLISSLNEYDNYLASFKYALSMEKMYSDNKEYSNDFFDSLYSTSKDYLNSFQTYYDKFKNSYFQYKSDVL</sequence>
<evidence type="ECO:0000313" key="4">
    <source>
        <dbReference type="Proteomes" id="UP000481872"/>
    </source>
</evidence>
<dbReference type="EMBL" id="JAAGPU010000025">
    <property type="protein sequence ID" value="NEU05756.1"/>
    <property type="molecule type" value="Genomic_DNA"/>
</dbReference>
<evidence type="ECO:0000256" key="2">
    <source>
        <dbReference type="SAM" id="Phobius"/>
    </source>
</evidence>
<comment type="caution">
    <text evidence="3">The sequence shown here is derived from an EMBL/GenBank/DDBJ whole genome shotgun (WGS) entry which is preliminary data.</text>
</comment>
<organism evidence="3 4">
    <name type="scientific">Clostridium senegalense</name>
    <dbReference type="NCBI Taxonomy" id="1465809"/>
    <lineage>
        <taxon>Bacteria</taxon>
        <taxon>Bacillati</taxon>
        <taxon>Bacillota</taxon>
        <taxon>Clostridia</taxon>
        <taxon>Eubacteriales</taxon>
        <taxon>Clostridiaceae</taxon>
        <taxon>Clostridium</taxon>
    </lineage>
</organism>
<protein>
    <submittedName>
        <fullName evidence="3">Uncharacterized protein</fullName>
    </submittedName>
</protein>
<dbReference type="RefSeq" id="WP_199870431.1">
    <property type="nucleotide sequence ID" value="NZ_JAAGPU010000025.1"/>
</dbReference>
<dbReference type="Proteomes" id="UP000481872">
    <property type="component" value="Unassembled WGS sequence"/>
</dbReference>
<name>A0A6M0H4U2_9CLOT</name>
<keyword evidence="2" id="KW-0812">Transmembrane</keyword>
<keyword evidence="1" id="KW-0175">Coiled coil</keyword>
<feature type="transmembrane region" description="Helical" evidence="2">
    <location>
        <begin position="12"/>
        <end position="33"/>
    </location>
</feature>
<feature type="coiled-coil region" evidence="1">
    <location>
        <begin position="72"/>
        <end position="99"/>
    </location>
</feature>